<dbReference type="Proteomes" id="UP000217696">
    <property type="component" value="Chromosome"/>
</dbReference>
<dbReference type="EMBL" id="AP017312">
    <property type="protein sequence ID" value="BAU29276.1"/>
    <property type="molecule type" value="Genomic_DNA"/>
</dbReference>
<dbReference type="KEGG" id="asoc:CB4_03463"/>
<evidence type="ECO:0000313" key="1">
    <source>
        <dbReference type="EMBL" id="BAU29276.1"/>
    </source>
</evidence>
<evidence type="ECO:0000313" key="2">
    <source>
        <dbReference type="Proteomes" id="UP000217696"/>
    </source>
</evidence>
<dbReference type="RefSeq" id="WP_258365688.1">
    <property type="nucleotide sequence ID" value="NZ_AP017312.1"/>
</dbReference>
<dbReference type="AlphaFoldDB" id="A0A0U5BE85"/>
<accession>A0A0U5BE85</accession>
<protein>
    <submittedName>
        <fullName evidence="1">Uncharacterized protein</fullName>
    </submittedName>
</protein>
<keyword evidence="2" id="KW-1185">Reference proteome</keyword>
<reference evidence="1 2" key="1">
    <citation type="submission" date="2015-12" db="EMBL/GenBank/DDBJ databases">
        <title>Genome sequence of Aneurinibacillus soli.</title>
        <authorList>
            <person name="Lee J.S."/>
            <person name="Lee K.C."/>
            <person name="Kim K.K."/>
            <person name="Lee B.W."/>
        </authorList>
    </citation>
    <scope>NUCLEOTIDE SEQUENCE [LARGE SCALE GENOMIC DNA]</scope>
    <source>
        <strain evidence="1 2">CB4</strain>
    </source>
</reference>
<sequence length="40" mass="4572">MLTVEAIAYLVLMTVLLLGAIALFFWYKKILGSKEKKRAK</sequence>
<name>A0A0U5BE85_9BACL</name>
<organism evidence="1 2">
    <name type="scientific">Aneurinibacillus soli</name>
    <dbReference type="NCBI Taxonomy" id="1500254"/>
    <lineage>
        <taxon>Bacteria</taxon>
        <taxon>Bacillati</taxon>
        <taxon>Bacillota</taxon>
        <taxon>Bacilli</taxon>
        <taxon>Bacillales</taxon>
        <taxon>Paenibacillaceae</taxon>
        <taxon>Aneurinibacillus group</taxon>
        <taxon>Aneurinibacillus</taxon>
    </lineage>
</organism>
<proteinExistence type="predicted"/>
<gene>
    <name evidence="1" type="ORF">CB4_03463</name>
</gene>